<evidence type="ECO:0000313" key="8">
    <source>
        <dbReference type="Proteomes" id="UP000589351"/>
    </source>
</evidence>
<dbReference type="Pfam" id="PF01699">
    <property type="entry name" value="Na_Ca_ex"/>
    <property type="match status" value="2"/>
</dbReference>
<feature type="transmembrane region" description="Helical" evidence="5">
    <location>
        <begin position="272"/>
        <end position="292"/>
    </location>
</feature>
<evidence type="ECO:0000259" key="6">
    <source>
        <dbReference type="Pfam" id="PF01699"/>
    </source>
</evidence>
<dbReference type="GO" id="GO:0005886">
    <property type="term" value="C:plasma membrane"/>
    <property type="evidence" value="ECO:0007669"/>
    <property type="project" value="TreeGrafter"/>
</dbReference>
<feature type="transmembrane region" description="Helical" evidence="5">
    <location>
        <begin position="240"/>
        <end position="260"/>
    </location>
</feature>
<dbReference type="AlphaFoldDB" id="A0A6V7RN58"/>
<feature type="transmembrane region" description="Helical" evidence="5">
    <location>
        <begin position="71"/>
        <end position="93"/>
    </location>
</feature>
<comment type="caution">
    <text evidence="7">The sequence shown here is derived from an EMBL/GenBank/DDBJ whole genome shotgun (WGS) entry which is preliminary data.</text>
</comment>
<dbReference type="NCBIfam" id="TIGR00367">
    <property type="entry name" value="calcium/sodium antiporter"/>
    <property type="match status" value="1"/>
</dbReference>
<dbReference type="PANTHER" id="PTHR10846:SF8">
    <property type="entry name" value="INNER MEMBRANE PROTEIN YRBG"/>
    <property type="match status" value="1"/>
</dbReference>
<dbReference type="RefSeq" id="WP_185126225.1">
    <property type="nucleotide sequence ID" value="NZ_CAJEWD010000008.1"/>
</dbReference>
<evidence type="ECO:0000256" key="1">
    <source>
        <dbReference type="ARBA" id="ARBA00004141"/>
    </source>
</evidence>
<feature type="transmembrane region" description="Helical" evidence="5">
    <location>
        <begin position="299"/>
        <end position="317"/>
    </location>
</feature>
<keyword evidence="2 5" id="KW-0812">Transmembrane</keyword>
<keyword evidence="3 5" id="KW-1133">Transmembrane helix</keyword>
<evidence type="ECO:0000256" key="3">
    <source>
        <dbReference type="ARBA" id="ARBA00022989"/>
    </source>
</evidence>
<gene>
    <name evidence="7" type="primary">yrbG</name>
    <name evidence="7" type="ORF">JEODO184_01723</name>
</gene>
<proteinExistence type="predicted"/>
<accession>A0A6V7RN58</accession>
<evidence type="ECO:0000256" key="4">
    <source>
        <dbReference type="ARBA" id="ARBA00023136"/>
    </source>
</evidence>
<dbReference type="InterPro" id="IPR004837">
    <property type="entry name" value="NaCa_Exmemb"/>
</dbReference>
<evidence type="ECO:0000256" key="2">
    <source>
        <dbReference type="ARBA" id="ARBA00022692"/>
    </source>
</evidence>
<dbReference type="Proteomes" id="UP000589351">
    <property type="component" value="Unassembled WGS sequence"/>
</dbReference>
<feature type="domain" description="Sodium/calcium exchanger membrane region" evidence="6">
    <location>
        <begin position="3"/>
        <end position="150"/>
    </location>
</feature>
<reference evidence="7 8" key="1">
    <citation type="submission" date="2020-07" db="EMBL/GenBank/DDBJ databases">
        <authorList>
            <person name="Criscuolo A."/>
        </authorList>
    </citation>
    <scope>NUCLEOTIDE SEQUENCE [LARGE SCALE GENOMIC DNA]</scope>
    <source>
        <strain evidence="7">CIP111649</strain>
    </source>
</reference>
<dbReference type="GO" id="GO:0006874">
    <property type="term" value="P:intracellular calcium ion homeostasis"/>
    <property type="evidence" value="ECO:0007669"/>
    <property type="project" value="TreeGrafter"/>
</dbReference>
<dbReference type="InterPro" id="IPR044880">
    <property type="entry name" value="NCX_ion-bd_dom_sf"/>
</dbReference>
<evidence type="ECO:0000313" key="7">
    <source>
        <dbReference type="EMBL" id="CAD2079628.1"/>
    </source>
</evidence>
<dbReference type="GO" id="GO:0008273">
    <property type="term" value="F:calcium, potassium:sodium antiporter activity"/>
    <property type="evidence" value="ECO:0007669"/>
    <property type="project" value="TreeGrafter"/>
</dbReference>
<dbReference type="GO" id="GO:0005262">
    <property type="term" value="F:calcium channel activity"/>
    <property type="evidence" value="ECO:0007669"/>
    <property type="project" value="TreeGrafter"/>
</dbReference>
<dbReference type="Gene3D" id="1.20.1420.30">
    <property type="entry name" value="NCX, central ion-binding region"/>
    <property type="match status" value="1"/>
</dbReference>
<protein>
    <submittedName>
        <fullName evidence="7">Inner membrane protein YrbG</fullName>
    </submittedName>
</protein>
<feature type="transmembrane region" description="Helical" evidence="5">
    <location>
        <begin position="105"/>
        <end position="123"/>
    </location>
</feature>
<dbReference type="InterPro" id="IPR004481">
    <property type="entry name" value="K/Na/Ca-exchanger"/>
</dbReference>
<dbReference type="PANTHER" id="PTHR10846">
    <property type="entry name" value="SODIUM/POTASSIUM/CALCIUM EXCHANGER"/>
    <property type="match status" value="1"/>
</dbReference>
<keyword evidence="8" id="KW-1185">Reference proteome</keyword>
<keyword evidence="4 5" id="KW-0472">Membrane</keyword>
<name>A0A6V7RN58_9STAP</name>
<dbReference type="EMBL" id="CAJEWD010000008">
    <property type="protein sequence ID" value="CAD2079628.1"/>
    <property type="molecule type" value="Genomic_DNA"/>
</dbReference>
<feature type="transmembrane region" description="Helical" evidence="5">
    <location>
        <begin position="201"/>
        <end position="219"/>
    </location>
</feature>
<feature type="transmembrane region" description="Helical" evidence="5">
    <location>
        <begin position="129"/>
        <end position="151"/>
    </location>
</feature>
<sequence>MEWILLVIGFLLLIKGADFFVDGASSMAEKLNVSPMVVGLTIVAFGTSAPEAVVSIIAALDGNGDMVLGNIIGSNIVNITLLLGITAMVSTLVIERQTRTRELPYSLIAAGLLLILMSDAILFSSPTNVVGRVDGIILLAGIVLFIFYILIKTKRSKHLKEARSEEDSQNMSWPKSIVLFTLGLLGIIFGGEMVVSNASSIAISLGMSQALVGLTIVAIGTSLPELVTSITAALKGEASIAIGNIVGSNIFNIFFVAGLSATIEPLNVSGNFLVDGWILIGATVLLLVLALWRKKLTKIEGVILIVFYAVYLVYIILRG</sequence>
<comment type="subcellular location">
    <subcellularLocation>
        <location evidence="1">Membrane</location>
        <topology evidence="1">Multi-pass membrane protein</topology>
    </subcellularLocation>
</comment>
<organism evidence="7 8">
    <name type="scientific">Jeotgalicoccus meleagridis</name>
    <dbReference type="NCBI Taxonomy" id="2759181"/>
    <lineage>
        <taxon>Bacteria</taxon>
        <taxon>Bacillati</taxon>
        <taxon>Bacillota</taxon>
        <taxon>Bacilli</taxon>
        <taxon>Bacillales</taxon>
        <taxon>Staphylococcaceae</taxon>
        <taxon>Jeotgalicoccus</taxon>
    </lineage>
</organism>
<feature type="domain" description="Sodium/calcium exchanger membrane region" evidence="6">
    <location>
        <begin position="176"/>
        <end position="316"/>
    </location>
</feature>
<feature type="transmembrane region" description="Helical" evidence="5">
    <location>
        <begin position="172"/>
        <end position="189"/>
    </location>
</feature>
<evidence type="ECO:0000256" key="5">
    <source>
        <dbReference type="SAM" id="Phobius"/>
    </source>
</evidence>